<dbReference type="SUPFAM" id="SSF81901">
    <property type="entry name" value="HCP-like"/>
    <property type="match status" value="4"/>
</dbReference>
<evidence type="ECO:0000313" key="2">
    <source>
        <dbReference type="Proteomes" id="UP001231109"/>
    </source>
</evidence>
<keyword evidence="2" id="KW-1185">Reference proteome</keyword>
<dbReference type="Gene3D" id="1.25.40.10">
    <property type="entry name" value="Tetratricopeptide repeat domain"/>
    <property type="match status" value="4"/>
</dbReference>
<dbReference type="SMART" id="SM00671">
    <property type="entry name" value="SEL1"/>
    <property type="match status" value="14"/>
</dbReference>
<dbReference type="InterPro" id="IPR050767">
    <property type="entry name" value="Sel1_AlgK"/>
</dbReference>
<sequence>MSNSDNRSAKNVKQVNQIAVKMLVDQSAAFSKMSTDTIWAREIFLFRHASDLTSQLNYVNANKRLESATSDDICSEQYNEPVTQMLQYNKSSLVANYFKFACAEQLGQQALAEKYMSDLSGILQAMLLEGDGVSAEHPIIIRELNEAYVMLPLAGLDIINIEILIDNDTFLYRVLCKDQQTGEQSFRYLSNFSLFKSVAENDIKKISNRTILNQILSLYIDQKFDAALYSQSRYFMEQKKFAEANNTLASVGQGDGLRLALQAEIFLMQGDKAGLETILPTLLSAHQNGHAAVSAVLAQWLLLQDEHASAANDSKALLLETGDESQLLVHYQYLFEFLLLSDDYLAQIGRFLGDTPTDTQLQAIHQAATTLMQAGEALHQTKYLNVTNLLVDLNYDAAQFDMAWIKLRGKFGVTKNIALGLSLLQQAAGAGYADALLDSGWLASSGEFGTDINKNKALSSYQQAAAAGSAVALRNLAFYYRDGEIVDLSIDKAKEMLEQSINMGLGEAYCLLGNLYQFRLKSTDYEKIEQLYWSGILANDGNTNKAIECQYGLAVLGRNVAKNGPQAEYWFKRAGESDSISAYNALGWMYRHGELVNINVNLAVEAYQKAIDLGDATAPANLGYLYEMGELVDKDLNKAADLYQLAAERKDGVGMNNLATFYLNGTVVQQSIKKALQLYEEASLAGIGLASMNLAILYGNGDVVTKDLRLSCDYYERAVTQHYDDAYRPLAKCFEKGEGRPQSYSKALNFYEHAVINGQRLAQNELVNMLLTQYQVAADSQPVIDVLTRMAVAQDIDVNTYLGHFYYFGVNGIKYLDLARQYYEKGHQQQNAGAINNLAEMYRYGQSVEVDIGKAITLYQKAFNLNSSHAAFNLSELYETGTGVPQDSIVAFNYAKFAAEQGLIDGMFRTAEMYRLGDGVVANIEQANVWYKQAAEQGLAVAMYQWGVNLVEGIGVEADPQLGRSYLRQAAKKGNEKAKSYLAAGVTALGNVAA</sequence>
<accession>A0ABT9HTE1</accession>
<dbReference type="EMBL" id="JAPJDZ010000001">
    <property type="protein sequence ID" value="MDP5134395.1"/>
    <property type="molecule type" value="Genomic_DNA"/>
</dbReference>
<proteinExistence type="predicted"/>
<dbReference type="InterPro" id="IPR006597">
    <property type="entry name" value="Sel1-like"/>
</dbReference>
<protein>
    <recommendedName>
        <fullName evidence="3">Sel1 repeat family protein</fullName>
    </recommendedName>
</protein>
<dbReference type="PANTHER" id="PTHR11102">
    <property type="entry name" value="SEL-1-LIKE PROTEIN"/>
    <property type="match status" value="1"/>
</dbReference>
<evidence type="ECO:0000313" key="1">
    <source>
        <dbReference type="EMBL" id="MDP5134395.1"/>
    </source>
</evidence>
<dbReference type="PANTHER" id="PTHR11102:SF160">
    <property type="entry name" value="ERAD-ASSOCIATED E3 UBIQUITIN-PROTEIN LIGASE COMPONENT HRD3"/>
    <property type="match status" value="1"/>
</dbReference>
<organism evidence="1 2">
    <name type="scientific">Rheinheimera baltica</name>
    <dbReference type="NCBI Taxonomy" id="67576"/>
    <lineage>
        <taxon>Bacteria</taxon>
        <taxon>Pseudomonadati</taxon>
        <taxon>Pseudomonadota</taxon>
        <taxon>Gammaproteobacteria</taxon>
        <taxon>Chromatiales</taxon>
        <taxon>Chromatiaceae</taxon>
        <taxon>Rheinheimera</taxon>
    </lineage>
</organism>
<dbReference type="RefSeq" id="WP_305973002.1">
    <property type="nucleotide sequence ID" value="NZ_JAPJDZ010000001.1"/>
</dbReference>
<dbReference type="Pfam" id="PF08238">
    <property type="entry name" value="Sel1"/>
    <property type="match status" value="14"/>
</dbReference>
<evidence type="ECO:0008006" key="3">
    <source>
        <dbReference type="Google" id="ProtNLM"/>
    </source>
</evidence>
<dbReference type="InterPro" id="IPR011990">
    <property type="entry name" value="TPR-like_helical_dom_sf"/>
</dbReference>
<name>A0ABT9HTE1_9GAMM</name>
<dbReference type="Proteomes" id="UP001231109">
    <property type="component" value="Unassembled WGS sequence"/>
</dbReference>
<gene>
    <name evidence="1" type="ORF">ORJ04_00340</name>
</gene>
<comment type="caution">
    <text evidence="1">The sequence shown here is derived from an EMBL/GenBank/DDBJ whole genome shotgun (WGS) entry which is preliminary data.</text>
</comment>
<reference evidence="1 2" key="1">
    <citation type="submission" date="2022-11" db="EMBL/GenBank/DDBJ databases">
        <title>Viruses from the air-sea interface of a natural surface slick.</title>
        <authorList>
            <person name="Rahlff J."/>
            <person name="Holmfeldt K."/>
        </authorList>
    </citation>
    <scope>NUCLEOTIDE SEQUENCE [LARGE SCALE GENOMIC DNA]</scope>
    <source>
        <strain evidence="1 2">SMS4</strain>
    </source>
</reference>